<feature type="compositionally biased region" description="Basic and acidic residues" evidence="1">
    <location>
        <begin position="19"/>
        <end position="28"/>
    </location>
</feature>
<keyword evidence="3" id="KW-1185">Reference proteome</keyword>
<evidence type="ECO:0000256" key="1">
    <source>
        <dbReference type="SAM" id="MobiDB-lite"/>
    </source>
</evidence>
<reference evidence="2 3" key="1">
    <citation type="journal article" date="2023" name="Nucleic Acids Res.">
        <title>The hologenome of Daphnia magna reveals possible DNA methylation and microbiome-mediated evolution of the host genome.</title>
        <authorList>
            <person name="Chaturvedi A."/>
            <person name="Li X."/>
            <person name="Dhandapani V."/>
            <person name="Marshall H."/>
            <person name="Kissane S."/>
            <person name="Cuenca-Cambronero M."/>
            <person name="Asole G."/>
            <person name="Calvet F."/>
            <person name="Ruiz-Romero M."/>
            <person name="Marangio P."/>
            <person name="Guigo R."/>
            <person name="Rago D."/>
            <person name="Mirbahai L."/>
            <person name="Eastwood N."/>
            <person name="Colbourne J.K."/>
            <person name="Zhou J."/>
            <person name="Mallon E."/>
            <person name="Orsini L."/>
        </authorList>
    </citation>
    <scope>NUCLEOTIDE SEQUENCE [LARGE SCALE GENOMIC DNA]</scope>
    <source>
        <strain evidence="2">LRV0_1</strain>
    </source>
</reference>
<sequence length="68" mass="7509">MADERCFAKANAVINSSTKEQDNQVEHSKNRRKGIKNVGVSTPCYPPYGEKEPVSESGLKMGQQPTIE</sequence>
<organism evidence="2 3">
    <name type="scientific">Daphnia magna</name>
    <dbReference type="NCBI Taxonomy" id="35525"/>
    <lineage>
        <taxon>Eukaryota</taxon>
        <taxon>Metazoa</taxon>
        <taxon>Ecdysozoa</taxon>
        <taxon>Arthropoda</taxon>
        <taxon>Crustacea</taxon>
        <taxon>Branchiopoda</taxon>
        <taxon>Diplostraca</taxon>
        <taxon>Cladocera</taxon>
        <taxon>Anomopoda</taxon>
        <taxon>Daphniidae</taxon>
        <taxon>Daphnia</taxon>
    </lineage>
</organism>
<comment type="caution">
    <text evidence="2">The sequence shown here is derived from an EMBL/GenBank/DDBJ whole genome shotgun (WGS) entry which is preliminary data.</text>
</comment>
<evidence type="ECO:0000313" key="3">
    <source>
        <dbReference type="Proteomes" id="UP001234178"/>
    </source>
</evidence>
<dbReference type="EMBL" id="JAOYFB010000038">
    <property type="protein sequence ID" value="KAK4027661.1"/>
    <property type="molecule type" value="Genomic_DNA"/>
</dbReference>
<gene>
    <name evidence="2" type="ORF">OUZ56_016708</name>
</gene>
<accession>A0ABR0ARB3</accession>
<name>A0ABR0ARB3_9CRUS</name>
<evidence type="ECO:0000313" key="2">
    <source>
        <dbReference type="EMBL" id="KAK4027661.1"/>
    </source>
</evidence>
<proteinExistence type="predicted"/>
<feature type="region of interest" description="Disordered" evidence="1">
    <location>
        <begin position="13"/>
        <end position="68"/>
    </location>
</feature>
<dbReference type="Proteomes" id="UP001234178">
    <property type="component" value="Unassembled WGS sequence"/>
</dbReference>
<protein>
    <submittedName>
        <fullName evidence="2">Uncharacterized protein</fullName>
    </submittedName>
</protein>